<reference evidence="13 14" key="1">
    <citation type="submission" date="2017-06" db="EMBL/GenBank/DDBJ databases">
        <title>Ant-infecting Ophiocordyceps genomes reveal a high diversity of potential behavioral manipulation genes and a possible major role for enterotoxins.</title>
        <authorList>
            <person name="De Bekker C."/>
            <person name="Evans H.C."/>
            <person name="Brachmann A."/>
            <person name="Hughes D.P."/>
        </authorList>
    </citation>
    <scope>NUCLEOTIDE SEQUENCE [LARGE SCALE GENOMIC DNA]</scope>
    <source>
        <strain evidence="13 14">1348a</strain>
    </source>
</reference>
<accession>A0A2C5YZ23</accession>
<dbReference type="GO" id="GO:0006031">
    <property type="term" value="P:chitin biosynthetic process"/>
    <property type="evidence" value="ECO:0007669"/>
    <property type="project" value="TreeGrafter"/>
</dbReference>
<sequence>MAVPPPPLGPEIDSSYPTVRHASGSRPDGEPGGCQESCYSRRVSIEPQEEDAASEKTPPQHLHSRFARQHDDSARSIQSAISQEEAQKPWDSETELNNACRILLRLQKYGLILGLVCMNGILIWAGVVYHDYWYIFLPLLSLNTLTQVFFALCIIVSVVITFLRCKLGLVKDDTPATPESLVMLLPCYNEDRQEVAASIESLVTQVKIDEHPRLIVVIVDGQAKAPGEDMTTQRFLLDDMFAGGQRAVFENGYCARDGFYMPVTVQHGMYKGVPYVVVGKRYNQGKRDSLCFVRSFLWHYRSKSDRMATIFNPALFHHLGSILARNGLATVDYLCGMDGDTIFDTDCIFELVKAMRRGGPKVVGVCGAVLVKFDDKPWGLWNLFQNADYNMTQGLRREFQSRVTGKVNCLPGCCQLIRVQEATFGDTVLRKRFGHVPKPNDTITRQIMGVYSEDSIHASIFFSIFPSSQTRQALRARAFTTAPQSWSVYLSQRKRWTLGSKSNEFVMIFRPGIVLVERVCSIITVITWWIGPFIVASIVNLFILFVRLGARVFESRLMLALMCVLLFRYIYAFLIVVWLPHNAISRVRYLLGWLIYLFISPFMNMIIMFYSILHCDEFSWGKTRVVVNDEETAQHH</sequence>
<keyword evidence="5" id="KW-0808">Transferase</keyword>
<dbReference type="GO" id="GO:0031505">
    <property type="term" value="P:fungal-type cell wall organization"/>
    <property type="evidence" value="ECO:0007669"/>
    <property type="project" value="TreeGrafter"/>
</dbReference>
<dbReference type="Proteomes" id="UP000224854">
    <property type="component" value="Unassembled WGS sequence"/>
</dbReference>
<dbReference type="OrthoDB" id="370884at2759"/>
<comment type="caution">
    <text evidence="13">The sequence shown here is derived from an EMBL/GenBank/DDBJ whole genome shotgun (WGS) entry which is preliminary data.</text>
</comment>
<evidence type="ECO:0000256" key="7">
    <source>
        <dbReference type="ARBA" id="ARBA00022989"/>
    </source>
</evidence>
<evidence type="ECO:0000313" key="13">
    <source>
        <dbReference type="EMBL" id="PHH83358.1"/>
    </source>
</evidence>
<dbReference type="InterPro" id="IPR029044">
    <property type="entry name" value="Nucleotide-diphossugar_trans"/>
</dbReference>
<feature type="region of interest" description="Disordered" evidence="11">
    <location>
        <begin position="1"/>
        <end position="72"/>
    </location>
</feature>
<dbReference type="EC" id="2.4.1.16" evidence="2"/>
<keyword evidence="14" id="KW-1185">Reference proteome</keyword>
<keyword evidence="8 12" id="KW-0472">Membrane</keyword>
<evidence type="ECO:0000256" key="9">
    <source>
        <dbReference type="ARBA" id="ARBA00023180"/>
    </source>
</evidence>
<evidence type="ECO:0000256" key="4">
    <source>
        <dbReference type="ARBA" id="ARBA00022676"/>
    </source>
</evidence>
<evidence type="ECO:0000256" key="6">
    <source>
        <dbReference type="ARBA" id="ARBA00022692"/>
    </source>
</evidence>
<dbReference type="PANTHER" id="PTHR22914">
    <property type="entry name" value="CHITIN SYNTHASE"/>
    <property type="match status" value="1"/>
</dbReference>
<dbReference type="EMBL" id="NJEU01000016">
    <property type="protein sequence ID" value="PHH83358.1"/>
    <property type="molecule type" value="Genomic_DNA"/>
</dbReference>
<feature type="transmembrane region" description="Helical" evidence="12">
    <location>
        <begin position="557"/>
        <end position="579"/>
    </location>
</feature>
<proteinExistence type="predicted"/>
<keyword evidence="9" id="KW-0325">Glycoprotein</keyword>
<feature type="transmembrane region" description="Helical" evidence="12">
    <location>
        <begin position="135"/>
        <end position="163"/>
    </location>
</feature>
<evidence type="ECO:0000256" key="11">
    <source>
        <dbReference type="SAM" id="MobiDB-lite"/>
    </source>
</evidence>
<feature type="transmembrane region" description="Helical" evidence="12">
    <location>
        <begin position="591"/>
        <end position="613"/>
    </location>
</feature>
<comment type="subcellular location">
    <subcellularLocation>
        <location evidence="1">Cell membrane</location>
        <topology evidence="1">Multi-pass membrane protein</topology>
    </subcellularLocation>
</comment>
<dbReference type="AlphaFoldDB" id="A0A2C5YZ23"/>
<dbReference type="Gene3D" id="3.90.550.10">
    <property type="entry name" value="Spore Coat Polysaccharide Biosynthesis Protein SpsA, Chain A"/>
    <property type="match status" value="1"/>
</dbReference>
<organism evidence="13 14">
    <name type="scientific">Ophiocordyceps australis</name>
    <dbReference type="NCBI Taxonomy" id="1399860"/>
    <lineage>
        <taxon>Eukaryota</taxon>
        <taxon>Fungi</taxon>
        <taxon>Dikarya</taxon>
        <taxon>Ascomycota</taxon>
        <taxon>Pezizomycotina</taxon>
        <taxon>Sordariomycetes</taxon>
        <taxon>Hypocreomycetidae</taxon>
        <taxon>Hypocreales</taxon>
        <taxon>Ophiocordycipitaceae</taxon>
        <taxon>Ophiocordyceps</taxon>
    </lineage>
</organism>
<keyword evidence="6 12" id="KW-0812">Transmembrane</keyword>
<dbReference type="GO" id="GO:0004100">
    <property type="term" value="F:chitin synthase activity"/>
    <property type="evidence" value="ECO:0007669"/>
    <property type="project" value="UniProtKB-EC"/>
</dbReference>
<feature type="transmembrane region" description="Helical" evidence="12">
    <location>
        <begin position="519"/>
        <end position="545"/>
    </location>
</feature>
<comment type="catalytic activity">
    <reaction evidence="10">
        <text>[(1-&gt;4)-N-acetyl-beta-D-glucosaminyl](n) + UDP-N-acetyl-alpha-D-glucosamine = [(1-&gt;4)-N-acetyl-beta-D-glucosaminyl](n+1) + UDP + H(+)</text>
        <dbReference type="Rhea" id="RHEA:16637"/>
        <dbReference type="Rhea" id="RHEA-COMP:9593"/>
        <dbReference type="Rhea" id="RHEA-COMP:9595"/>
        <dbReference type="ChEBI" id="CHEBI:15378"/>
        <dbReference type="ChEBI" id="CHEBI:17029"/>
        <dbReference type="ChEBI" id="CHEBI:57705"/>
        <dbReference type="ChEBI" id="CHEBI:58223"/>
        <dbReference type="EC" id="2.4.1.16"/>
    </reaction>
    <physiologicalReaction direction="left-to-right" evidence="10">
        <dbReference type="Rhea" id="RHEA:16638"/>
    </physiologicalReaction>
</comment>
<protein>
    <recommendedName>
        <fullName evidence="2">chitin synthase</fullName>
        <ecNumber evidence="2">2.4.1.16</ecNumber>
    </recommendedName>
</protein>
<keyword evidence="7 12" id="KW-1133">Transmembrane helix</keyword>
<evidence type="ECO:0000256" key="3">
    <source>
        <dbReference type="ARBA" id="ARBA00022475"/>
    </source>
</evidence>
<name>A0A2C5YZ23_9HYPO</name>
<evidence type="ECO:0000256" key="8">
    <source>
        <dbReference type="ARBA" id="ARBA00023136"/>
    </source>
</evidence>
<gene>
    <name evidence="13" type="ORF">CDD82_1871</name>
</gene>
<keyword evidence="4" id="KW-0328">Glycosyltransferase</keyword>
<keyword evidence="3" id="KW-1003">Cell membrane</keyword>
<dbReference type="SUPFAM" id="SSF53448">
    <property type="entry name" value="Nucleotide-diphospho-sugar transferases"/>
    <property type="match status" value="1"/>
</dbReference>
<dbReference type="GO" id="GO:0005886">
    <property type="term" value="C:plasma membrane"/>
    <property type="evidence" value="ECO:0007669"/>
    <property type="project" value="UniProtKB-SubCell"/>
</dbReference>
<feature type="transmembrane region" description="Helical" evidence="12">
    <location>
        <begin position="109"/>
        <end position="129"/>
    </location>
</feature>
<evidence type="ECO:0000256" key="12">
    <source>
        <dbReference type="SAM" id="Phobius"/>
    </source>
</evidence>
<dbReference type="GO" id="GO:0030428">
    <property type="term" value="C:cell septum"/>
    <property type="evidence" value="ECO:0007669"/>
    <property type="project" value="TreeGrafter"/>
</dbReference>
<dbReference type="Pfam" id="PF03142">
    <property type="entry name" value="Chitin_synth_2"/>
    <property type="match status" value="1"/>
</dbReference>
<evidence type="ECO:0000256" key="1">
    <source>
        <dbReference type="ARBA" id="ARBA00004651"/>
    </source>
</evidence>
<evidence type="ECO:0000313" key="14">
    <source>
        <dbReference type="Proteomes" id="UP000224854"/>
    </source>
</evidence>
<evidence type="ECO:0000256" key="2">
    <source>
        <dbReference type="ARBA" id="ARBA00012543"/>
    </source>
</evidence>
<evidence type="ECO:0000256" key="5">
    <source>
        <dbReference type="ARBA" id="ARBA00022679"/>
    </source>
</evidence>
<dbReference type="InterPro" id="IPR004835">
    <property type="entry name" value="Chitin_synth"/>
</dbReference>
<evidence type="ECO:0000256" key="10">
    <source>
        <dbReference type="ARBA" id="ARBA00049510"/>
    </source>
</evidence>
<dbReference type="PANTHER" id="PTHR22914:SF13">
    <property type="entry name" value="CHITIN SYNTHASE"/>
    <property type="match status" value="1"/>
</dbReference>